<dbReference type="Proteomes" id="UP001243989">
    <property type="component" value="Unassembled WGS sequence"/>
</dbReference>
<dbReference type="EMBL" id="JAHMHQ010000001">
    <property type="protein sequence ID" value="KAK1655845.1"/>
    <property type="molecule type" value="Genomic_DNA"/>
</dbReference>
<proteinExistence type="predicted"/>
<dbReference type="InterPro" id="IPR010730">
    <property type="entry name" value="HET"/>
</dbReference>
<evidence type="ECO:0000313" key="2">
    <source>
        <dbReference type="EMBL" id="KAK1655845.1"/>
    </source>
</evidence>
<comment type="caution">
    <text evidence="2">The sequence shown here is derived from an EMBL/GenBank/DDBJ whole genome shotgun (WGS) entry which is preliminary data.</text>
</comment>
<organism evidence="2 3">
    <name type="scientific">Colletotrichum phormii</name>
    <dbReference type="NCBI Taxonomy" id="359342"/>
    <lineage>
        <taxon>Eukaryota</taxon>
        <taxon>Fungi</taxon>
        <taxon>Dikarya</taxon>
        <taxon>Ascomycota</taxon>
        <taxon>Pezizomycotina</taxon>
        <taxon>Sordariomycetes</taxon>
        <taxon>Hypocreomycetidae</taxon>
        <taxon>Glomerellales</taxon>
        <taxon>Glomerellaceae</taxon>
        <taxon>Colletotrichum</taxon>
        <taxon>Colletotrichum acutatum species complex</taxon>
    </lineage>
</organism>
<feature type="domain" description="Heterokaryon incompatibility" evidence="1">
    <location>
        <begin position="1"/>
        <end position="139"/>
    </location>
</feature>
<name>A0AAJ0EJZ4_9PEZI</name>
<dbReference type="GeneID" id="85467940"/>
<keyword evidence="3" id="KW-1185">Reference proteome</keyword>
<gene>
    <name evidence="2" type="ORF">BDP81DRAFT_292702</name>
</gene>
<dbReference type="AlphaFoldDB" id="A0AAJ0EJZ4"/>
<reference evidence="2" key="1">
    <citation type="submission" date="2021-06" db="EMBL/GenBank/DDBJ databases">
        <title>Comparative genomics, transcriptomics and evolutionary studies reveal genomic signatures of adaptation to plant cell wall in hemibiotrophic fungi.</title>
        <authorList>
            <consortium name="DOE Joint Genome Institute"/>
            <person name="Baroncelli R."/>
            <person name="Diaz J.F."/>
            <person name="Benocci T."/>
            <person name="Peng M."/>
            <person name="Battaglia E."/>
            <person name="Haridas S."/>
            <person name="Andreopoulos W."/>
            <person name="Labutti K."/>
            <person name="Pangilinan J."/>
            <person name="Floch G.L."/>
            <person name="Makela M.R."/>
            <person name="Henrissat B."/>
            <person name="Grigoriev I.V."/>
            <person name="Crouch J.A."/>
            <person name="De Vries R.P."/>
            <person name="Sukno S.A."/>
            <person name="Thon M.R."/>
        </authorList>
    </citation>
    <scope>NUCLEOTIDE SEQUENCE</scope>
    <source>
        <strain evidence="2">CBS 102054</strain>
    </source>
</reference>
<sequence>YATLSYVWGSGKSDGLEPHGRLPSSLPRVIEDAKTVAVALGFQYLWVDRYCIPQHCEKDAHDQIRNMNLIYARSCITIVAAAGRCPDYGLPGVGKTTRKVFDTLQIGSHTIRWMPTNVEWVEQQIKNSKWNTRAWTCQEAALSARRLYFTDHFALLENG</sequence>
<accession>A0AAJ0EJZ4</accession>
<protein>
    <submittedName>
        <fullName evidence="2">Heterokaryon incompatibility</fullName>
    </submittedName>
</protein>
<dbReference type="RefSeq" id="XP_060451889.1">
    <property type="nucleotide sequence ID" value="XM_060583078.1"/>
</dbReference>
<dbReference type="Pfam" id="PF06985">
    <property type="entry name" value="HET"/>
    <property type="match status" value="1"/>
</dbReference>
<feature type="non-terminal residue" evidence="2">
    <location>
        <position position="1"/>
    </location>
</feature>
<dbReference type="PANTHER" id="PTHR33112:SF1">
    <property type="entry name" value="HETEROKARYON INCOMPATIBILITY DOMAIN-CONTAINING PROTEIN"/>
    <property type="match status" value="1"/>
</dbReference>
<evidence type="ECO:0000313" key="3">
    <source>
        <dbReference type="Proteomes" id="UP001243989"/>
    </source>
</evidence>
<evidence type="ECO:0000259" key="1">
    <source>
        <dbReference type="Pfam" id="PF06985"/>
    </source>
</evidence>
<dbReference type="PANTHER" id="PTHR33112">
    <property type="entry name" value="DOMAIN PROTEIN, PUTATIVE-RELATED"/>
    <property type="match status" value="1"/>
</dbReference>
<feature type="non-terminal residue" evidence="2">
    <location>
        <position position="159"/>
    </location>
</feature>